<dbReference type="SUPFAM" id="SSF63829">
    <property type="entry name" value="Calcium-dependent phosphotriesterase"/>
    <property type="match status" value="1"/>
</dbReference>
<protein>
    <submittedName>
        <fullName evidence="2">Uncharacterized protein</fullName>
    </submittedName>
</protein>
<feature type="signal peptide" evidence="1">
    <location>
        <begin position="1"/>
        <end position="23"/>
    </location>
</feature>
<dbReference type="AlphaFoldDB" id="A0AAW5ISB2"/>
<dbReference type="InterPro" id="IPR015943">
    <property type="entry name" value="WD40/YVTN_repeat-like_dom_sf"/>
</dbReference>
<feature type="chain" id="PRO_5043554561" evidence="1">
    <location>
        <begin position="24"/>
        <end position="215"/>
    </location>
</feature>
<evidence type="ECO:0000256" key="1">
    <source>
        <dbReference type="SAM" id="SignalP"/>
    </source>
</evidence>
<evidence type="ECO:0000313" key="3">
    <source>
        <dbReference type="Proteomes" id="UP001204486"/>
    </source>
</evidence>
<dbReference type="Proteomes" id="UP001204486">
    <property type="component" value="Unassembled WGS sequence"/>
</dbReference>
<dbReference type="RefSeq" id="WP_254974505.1">
    <property type="nucleotide sequence ID" value="NZ_JANDWK010000029.1"/>
</dbReference>
<gene>
    <name evidence="2" type="ORF">NNC55_11175</name>
</gene>
<proteinExistence type="predicted"/>
<comment type="caution">
    <text evidence="2">The sequence shown here is derived from an EMBL/GenBank/DDBJ whole genome shotgun (WGS) entry which is preliminary data.</text>
</comment>
<organism evidence="2 3">
    <name type="scientific">Segatella copri</name>
    <dbReference type="NCBI Taxonomy" id="165179"/>
    <lineage>
        <taxon>Bacteria</taxon>
        <taxon>Pseudomonadati</taxon>
        <taxon>Bacteroidota</taxon>
        <taxon>Bacteroidia</taxon>
        <taxon>Bacteroidales</taxon>
        <taxon>Prevotellaceae</taxon>
        <taxon>Segatella</taxon>
    </lineage>
</organism>
<dbReference type="Pfam" id="PF07494">
    <property type="entry name" value="Reg_prop"/>
    <property type="match status" value="1"/>
</dbReference>
<sequence>MKRYKSCTLIILLLLASTLQAYAHISRNMFMLSNLNTDNGLSCPRVYSIVEAEDGAMWISTKRGVDRYNGQQVTNYTLYTEMPYSDASGRSIKLTKDAQHLIYAYDNKGKVYIYDKRKDTFVLKCNLQKILGGSIVLNELLVDGKGNFWLAMDRGIYCLSAATDGKEIVRETAKGRFVLKNTYINHIQFIGQKLLIGTFKALIPQHYSLTLFISA</sequence>
<accession>A0AAW5ISB2</accession>
<evidence type="ECO:0000313" key="2">
    <source>
        <dbReference type="EMBL" id="MCP9600510.1"/>
    </source>
</evidence>
<dbReference type="EMBL" id="JANDWN010000031">
    <property type="protein sequence ID" value="MCP9600510.1"/>
    <property type="molecule type" value="Genomic_DNA"/>
</dbReference>
<keyword evidence="1" id="KW-0732">Signal</keyword>
<name>A0AAW5ISB2_9BACT</name>
<dbReference type="InterPro" id="IPR011110">
    <property type="entry name" value="Reg_prop"/>
</dbReference>
<reference evidence="2" key="1">
    <citation type="submission" date="2022-07" db="EMBL/GenBank/DDBJ databases">
        <title>Prevotella copri.</title>
        <authorList>
            <person name="Yang C."/>
        </authorList>
    </citation>
    <scope>NUCLEOTIDE SEQUENCE</scope>
    <source>
        <strain evidence="2">HF1476</strain>
    </source>
</reference>
<dbReference type="Gene3D" id="2.130.10.10">
    <property type="entry name" value="YVTN repeat-like/Quinoprotein amine dehydrogenase"/>
    <property type="match status" value="1"/>
</dbReference>